<reference evidence="2" key="1">
    <citation type="journal article" date="2022" name="Int. J. Mol. Sci.">
        <title>Draft Genome of Tanacetum Coccineum: Genomic Comparison of Closely Related Tanacetum-Family Plants.</title>
        <authorList>
            <person name="Yamashiro T."/>
            <person name="Shiraishi A."/>
            <person name="Nakayama K."/>
            <person name="Satake H."/>
        </authorList>
    </citation>
    <scope>NUCLEOTIDE SEQUENCE</scope>
</reference>
<gene>
    <name evidence="2" type="ORF">Tco_1044062</name>
</gene>
<feature type="region of interest" description="Disordered" evidence="1">
    <location>
        <begin position="75"/>
        <end position="109"/>
    </location>
</feature>
<dbReference type="Proteomes" id="UP001151760">
    <property type="component" value="Unassembled WGS sequence"/>
</dbReference>
<organism evidence="2 3">
    <name type="scientific">Tanacetum coccineum</name>
    <dbReference type="NCBI Taxonomy" id="301880"/>
    <lineage>
        <taxon>Eukaryota</taxon>
        <taxon>Viridiplantae</taxon>
        <taxon>Streptophyta</taxon>
        <taxon>Embryophyta</taxon>
        <taxon>Tracheophyta</taxon>
        <taxon>Spermatophyta</taxon>
        <taxon>Magnoliopsida</taxon>
        <taxon>eudicotyledons</taxon>
        <taxon>Gunneridae</taxon>
        <taxon>Pentapetalae</taxon>
        <taxon>asterids</taxon>
        <taxon>campanulids</taxon>
        <taxon>Asterales</taxon>
        <taxon>Asteraceae</taxon>
        <taxon>Asteroideae</taxon>
        <taxon>Anthemideae</taxon>
        <taxon>Anthemidinae</taxon>
        <taxon>Tanacetum</taxon>
    </lineage>
</organism>
<keyword evidence="3" id="KW-1185">Reference proteome</keyword>
<accession>A0ABQ5GQU6</accession>
<proteinExistence type="predicted"/>
<evidence type="ECO:0000256" key="1">
    <source>
        <dbReference type="SAM" id="MobiDB-lite"/>
    </source>
</evidence>
<comment type="caution">
    <text evidence="2">The sequence shown here is derived from an EMBL/GenBank/DDBJ whole genome shotgun (WGS) entry which is preliminary data.</text>
</comment>
<protein>
    <submittedName>
        <fullName evidence="2">Uncharacterized protein</fullName>
    </submittedName>
</protein>
<evidence type="ECO:0000313" key="2">
    <source>
        <dbReference type="EMBL" id="GJT77337.1"/>
    </source>
</evidence>
<evidence type="ECO:0000313" key="3">
    <source>
        <dbReference type="Proteomes" id="UP001151760"/>
    </source>
</evidence>
<sequence length="184" mass="21288">MGIYTPYPRKDTFTLLIKTPKEILAMENIEEVVASGKLAHLVIDIRPKNQRNGSQGKNNIKVINMAKKVQSSADRFLRRNIPPFGDNRPSSNYGRDIKEQNGADGVCDSKMSFSVQRYNRNNQNEKSRSDRQLEKVQGSWKEVQWHQREEQMSRIIEQAILRMKSSFGHRPNQGSMPLEETRNK</sequence>
<name>A0ABQ5GQU6_9ASTR</name>
<reference evidence="2" key="2">
    <citation type="submission" date="2022-01" db="EMBL/GenBank/DDBJ databases">
        <authorList>
            <person name="Yamashiro T."/>
            <person name="Shiraishi A."/>
            <person name="Satake H."/>
            <person name="Nakayama K."/>
        </authorList>
    </citation>
    <scope>NUCLEOTIDE SEQUENCE</scope>
</reference>
<dbReference type="EMBL" id="BQNB010018702">
    <property type="protein sequence ID" value="GJT77337.1"/>
    <property type="molecule type" value="Genomic_DNA"/>
</dbReference>